<comment type="caution">
    <text evidence="1">The sequence shown here is derived from an EMBL/GenBank/DDBJ whole genome shotgun (WGS) entry which is preliminary data.</text>
</comment>
<gene>
    <name evidence="1" type="primary">NCL1_20318</name>
    <name evidence="1" type="ORF">TNCV_4809911</name>
</gene>
<sequence>MLKVYVKSLKFLSNPQDELGGSIYMANGSKDAQLFYEDDLRRTMFSSTDRVTAEIQERFQQLQNVAQKYAFLRSEVILSTDELNKLLKTLIKKNFNLIVYVYKLS</sequence>
<dbReference type="Proteomes" id="UP000887159">
    <property type="component" value="Unassembled WGS sequence"/>
</dbReference>
<dbReference type="AlphaFoldDB" id="A0A8X6V4J2"/>
<reference evidence="1" key="1">
    <citation type="submission" date="2020-08" db="EMBL/GenBank/DDBJ databases">
        <title>Multicomponent nature underlies the extraordinary mechanical properties of spider dragline silk.</title>
        <authorList>
            <person name="Kono N."/>
            <person name="Nakamura H."/>
            <person name="Mori M."/>
            <person name="Yoshida Y."/>
            <person name="Ohtoshi R."/>
            <person name="Malay A.D."/>
            <person name="Moran D.A.P."/>
            <person name="Tomita M."/>
            <person name="Numata K."/>
            <person name="Arakawa K."/>
        </authorList>
    </citation>
    <scope>NUCLEOTIDE SEQUENCE</scope>
</reference>
<keyword evidence="2" id="KW-1185">Reference proteome</keyword>
<organism evidence="1 2">
    <name type="scientific">Trichonephila clavipes</name>
    <name type="common">Golden silk orbweaver</name>
    <name type="synonym">Nephila clavipes</name>
    <dbReference type="NCBI Taxonomy" id="2585209"/>
    <lineage>
        <taxon>Eukaryota</taxon>
        <taxon>Metazoa</taxon>
        <taxon>Ecdysozoa</taxon>
        <taxon>Arthropoda</taxon>
        <taxon>Chelicerata</taxon>
        <taxon>Arachnida</taxon>
        <taxon>Araneae</taxon>
        <taxon>Araneomorphae</taxon>
        <taxon>Entelegynae</taxon>
        <taxon>Araneoidea</taxon>
        <taxon>Nephilidae</taxon>
        <taxon>Trichonephila</taxon>
    </lineage>
</organism>
<evidence type="ECO:0000313" key="1">
    <source>
        <dbReference type="EMBL" id="GFX99043.1"/>
    </source>
</evidence>
<proteinExistence type="predicted"/>
<evidence type="ECO:0000313" key="2">
    <source>
        <dbReference type="Proteomes" id="UP000887159"/>
    </source>
</evidence>
<dbReference type="EMBL" id="BMAU01021205">
    <property type="protein sequence ID" value="GFX99043.1"/>
    <property type="molecule type" value="Genomic_DNA"/>
</dbReference>
<name>A0A8X6V4J2_TRICX</name>
<protein>
    <submittedName>
        <fullName evidence="1">Uncharacterized protein</fullName>
    </submittedName>
</protein>
<accession>A0A8X6V4J2</accession>